<dbReference type="SUPFAM" id="SSF52317">
    <property type="entry name" value="Class I glutamine amidotransferase-like"/>
    <property type="match status" value="1"/>
</dbReference>
<proteinExistence type="predicted"/>
<reference evidence="1" key="1">
    <citation type="submission" date="2020-06" db="EMBL/GenBank/DDBJ databases">
        <title>Unique genomic features of the anaerobic methanotrophic archaea.</title>
        <authorList>
            <person name="Chadwick G.L."/>
            <person name="Skennerton C.T."/>
            <person name="Laso-Perez R."/>
            <person name="Leu A.O."/>
            <person name="Speth D.R."/>
            <person name="Yu H."/>
            <person name="Morgan-Lang C."/>
            <person name="Hatzenpichler R."/>
            <person name="Goudeau D."/>
            <person name="Malmstrom R."/>
            <person name="Brazelton W.J."/>
            <person name="Woyke T."/>
            <person name="Hallam S.J."/>
            <person name="Tyson G.W."/>
            <person name="Wegener G."/>
            <person name="Boetius A."/>
            <person name="Orphan V."/>
        </authorList>
    </citation>
    <scope>NUCLEOTIDE SEQUENCE</scope>
</reference>
<protein>
    <submittedName>
        <fullName evidence="1">Uncharacterized protein</fullName>
    </submittedName>
</protein>
<dbReference type="EMBL" id="MT631456">
    <property type="protein sequence ID" value="QNO50934.1"/>
    <property type="molecule type" value="Genomic_DNA"/>
</dbReference>
<name>A0A7G9YSF0_9EURY</name>
<accession>A0A7G9YSF0</accession>
<dbReference type="InterPro" id="IPR029062">
    <property type="entry name" value="Class_I_gatase-like"/>
</dbReference>
<sequence length="196" mass="22160">MTNNEPKREIALLWDKDTPFMQHLTDKGFDCELIIPNLLFAPFFSFTGYKLVIVPAGFGNKLYSGILKGLRANSVRIKDFVKEGGVLLVSGALSNKDAYNWLPVKIEYVMEKRRVRIEMVEENKAAAIVEKEGCMCDGYFEEAGTEGEVILKIKDDNDEKTKAILVVLKYGAGEIIATTIHEYPSERFIKRCLGRE</sequence>
<organism evidence="1">
    <name type="scientific">Candidatus Methanophagaceae archaeon ANME-1 ERB6</name>
    <dbReference type="NCBI Taxonomy" id="2759912"/>
    <lineage>
        <taxon>Archaea</taxon>
        <taxon>Methanobacteriati</taxon>
        <taxon>Methanobacteriota</taxon>
        <taxon>Stenosarchaea group</taxon>
        <taxon>Methanomicrobia</taxon>
        <taxon>Candidatus Methanophagales</taxon>
        <taxon>Candidatus Methanophagaceae</taxon>
    </lineage>
</organism>
<dbReference type="Gene3D" id="3.40.50.880">
    <property type="match status" value="1"/>
</dbReference>
<gene>
    <name evidence="1" type="ORF">BBGANOMO_00008</name>
</gene>
<dbReference type="AlphaFoldDB" id="A0A7G9YSF0"/>
<evidence type="ECO:0000313" key="1">
    <source>
        <dbReference type="EMBL" id="QNO50934.1"/>
    </source>
</evidence>